<dbReference type="EMBL" id="QLZQ01000005">
    <property type="protein sequence ID" value="RAZ66942.1"/>
    <property type="molecule type" value="Genomic_DNA"/>
</dbReference>
<evidence type="ECO:0000313" key="2">
    <source>
        <dbReference type="Proteomes" id="UP000251869"/>
    </source>
</evidence>
<sequence length="78" mass="8961">MKINMGELFEQLGRFAKKLARVYMSTYSRILFGRHLIIRCPTLGWPLAISQEERLSYCVGSPLYAGQLGDFIDWGAFK</sequence>
<organism evidence="1 2">
    <name type="scientific">Planococcus maitriensis</name>
    <dbReference type="NCBI Taxonomy" id="221799"/>
    <lineage>
        <taxon>Bacteria</taxon>
        <taxon>Bacillati</taxon>
        <taxon>Bacillota</taxon>
        <taxon>Bacilli</taxon>
        <taxon>Bacillales</taxon>
        <taxon>Caryophanaceae</taxon>
        <taxon>Planococcus</taxon>
    </lineage>
</organism>
<accession>A0A365K2Z8</accession>
<comment type="caution">
    <text evidence="1">The sequence shown here is derived from an EMBL/GenBank/DDBJ whole genome shotgun (WGS) entry which is preliminary data.</text>
</comment>
<protein>
    <submittedName>
        <fullName evidence="1">Uncharacterized protein</fullName>
    </submittedName>
</protein>
<dbReference type="AlphaFoldDB" id="A0A365K2Z8"/>
<dbReference type="Proteomes" id="UP000251869">
    <property type="component" value="Unassembled WGS sequence"/>
</dbReference>
<proteinExistence type="predicted"/>
<name>A0A365K2Z8_9BACL</name>
<gene>
    <name evidence="1" type="ORF">DP119_11605</name>
</gene>
<evidence type="ECO:0000313" key="1">
    <source>
        <dbReference type="EMBL" id="RAZ66942.1"/>
    </source>
</evidence>
<keyword evidence="2" id="KW-1185">Reference proteome</keyword>
<reference evidence="1 2" key="1">
    <citation type="submission" date="2018-06" db="EMBL/GenBank/DDBJ databases">
        <title>The draft genome sequences of strains SCU63 and S1.</title>
        <authorList>
            <person name="Gan L."/>
        </authorList>
    </citation>
    <scope>NUCLEOTIDE SEQUENCE [LARGE SCALE GENOMIC DNA]</scope>
    <source>
        <strain evidence="1 2">S1</strain>
    </source>
</reference>